<reference evidence="1 2" key="1">
    <citation type="submission" date="2015-01" db="EMBL/GenBank/DDBJ databases">
        <title>Evolution of Trichinella species and genotypes.</title>
        <authorList>
            <person name="Korhonen P.K."/>
            <person name="Edoardo P."/>
            <person name="Giuseppe L.R."/>
            <person name="Gasser R.B."/>
        </authorList>
    </citation>
    <scope>NUCLEOTIDE SEQUENCE [LARGE SCALE GENOMIC DNA]</scope>
    <source>
        <strain evidence="1">ISS2496</strain>
    </source>
</reference>
<evidence type="ECO:0000313" key="2">
    <source>
        <dbReference type="Proteomes" id="UP000054783"/>
    </source>
</evidence>
<dbReference type="EMBL" id="JYDQ01000282">
    <property type="protein sequence ID" value="KRY09250.1"/>
    <property type="molecule type" value="Genomic_DNA"/>
</dbReference>
<name>A0A0V0Z9J1_9BILA</name>
<accession>A0A0V0Z9J1</accession>
<dbReference type="OrthoDB" id="5871302at2759"/>
<gene>
    <name evidence="1" type="ORF">T12_10555</name>
</gene>
<dbReference type="AlphaFoldDB" id="A0A0V0Z9J1"/>
<keyword evidence="2" id="KW-1185">Reference proteome</keyword>
<evidence type="ECO:0000313" key="1">
    <source>
        <dbReference type="EMBL" id="KRY09250.1"/>
    </source>
</evidence>
<protein>
    <submittedName>
        <fullName evidence="1">Uncharacterized protein</fullName>
    </submittedName>
</protein>
<dbReference type="Proteomes" id="UP000054783">
    <property type="component" value="Unassembled WGS sequence"/>
</dbReference>
<comment type="caution">
    <text evidence="1">The sequence shown here is derived from an EMBL/GenBank/DDBJ whole genome shotgun (WGS) entry which is preliminary data.</text>
</comment>
<sequence length="59" mass="6597">MEGAPWNGSSWERLVCSSKNALRKVLGTSLLRSDELQTILCKLEARINDRLLALLSKNP</sequence>
<proteinExistence type="predicted"/>
<organism evidence="1 2">
    <name type="scientific">Trichinella patagoniensis</name>
    <dbReference type="NCBI Taxonomy" id="990121"/>
    <lineage>
        <taxon>Eukaryota</taxon>
        <taxon>Metazoa</taxon>
        <taxon>Ecdysozoa</taxon>
        <taxon>Nematoda</taxon>
        <taxon>Enoplea</taxon>
        <taxon>Dorylaimia</taxon>
        <taxon>Trichinellida</taxon>
        <taxon>Trichinellidae</taxon>
        <taxon>Trichinella</taxon>
    </lineage>
</organism>